<name>E9HI93_DAPPU</name>
<evidence type="ECO:0000313" key="1">
    <source>
        <dbReference type="EMBL" id="EFX68548.1"/>
    </source>
</evidence>
<accession>E9HI93</accession>
<dbReference type="HOGENOM" id="CLU_2388435_0_0_1"/>
<evidence type="ECO:0000313" key="2">
    <source>
        <dbReference type="Proteomes" id="UP000000305"/>
    </source>
</evidence>
<organism evidence="1 2">
    <name type="scientific">Daphnia pulex</name>
    <name type="common">Water flea</name>
    <dbReference type="NCBI Taxonomy" id="6669"/>
    <lineage>
        <taxon>Eukaryota</taxon>
        <taxon>Metazoa</taxon>
        <taxon>Ecdysozoa</taxon>
        <taxon>Arthropoda</taxon>
        <taxon>Crustacea</taxon>
        <taxon>Branchiopoda</taxon>
        <taxon>Diplostraca</taxon>
        <taxon>Cladocera</taxon>
        <taxon>Anomopoda</taxon>
        <taxon>Daphniidae</taxon>
        <taxon>Daphnia</taxon>
    </lineage>
</organism>
<dbReference type="KEGG" id="dpx:DAPPUDRAFT_259992"/>
<keyword evidence="2" id="KW-1185">Reference proteome</keyword>
<sequence length="94" mass="10636">MSSFTEETSQMIQMSIGIKPIPNNVNQQKERTVCISFMLEGHGDHYEKLLILWCRDPSPAHVNVQKERLVCMAFKIEGHGDHNLKRVTNGVEGG</sequence>
<gene>
    <name evidence="1" type="ORF">DAPPUDRAFT_259992</name>
</gene>
<protein>
    <submittedName>
        <fullName evidence="1">Uncharacterized protein</fullName>
    </submittedName>
</protein>
<proteinExistence type="predicted"/>
<dbReference type="AlphaFoldDB" id="E9HI93"/>
<dbReference type="EMBL" id="GL732653">
    <property type="protein sequence ID" value="EFX68548.1"/>
    <property type="molecule type" value="Genomic_DNA"/>
</dbReference>
<dbReference type="Proteomes" id="UP000000305">
    <property type="component" value="Unassembled WGS sequence"/>
</dbReference>
<dbReference type="InParanoid" id="E9HI93"/>
<dbReference type="PhylomeDB" id="E9HI93"/>
<reference evidence="1 2" key="1">
    <citation type="journal article" date="2011" name="Science">
        <title>The ecoresponsive genome of Daphnia pulex.</title>
        <authorList>
            <person name="Colbourne J.K."/>
            <person name="Pfrender M.E."/>
            <person name="Gilbert D."/>
            <person name="Thomas W.K."/>
            <person name="Tucker A."/>
            <person name="Oakley T.H."/>
            <person name="Tokishita S."/>
            <person name="Aerts A."/>
            <person name="Arnold G.J."/>
            <person name="Basu M.K."/>
            <person name="Bauer D.J."/>
            <person name="Caceres C.E."/>
            <person name="Carmel L."/>
            <person name="Casola C."/>
            <person name="Choi J.H."/>
            <person name="Detter J.C."/>
            <person name="Dong Q."/>
            <person name="Dusheyko S."/>
            <person name="Eads B.D."/>
            <person name="Frohlich T."/>
            <person name="Geiler-Samerotte K.A."/>
            <person name="Gerlach D."/>
            <person name="Hatcher P."/>
            <person name="Jogdeo S."/>
            <person name="Krijgsveld J."/>
            <person name="Kriventseva E.V."/>
            <person name="Kultz D."/>
            <person name="Laforsch C."/>
            <person name="Lindquist E."/>
            <person name="Lopez J."/>
            <person name="Manak J.R."/>
            <person name="Muller J."/>
            <person name="Pangilinan J."/>
            <person name="Patwardhan R.P."/>
            <person name="Pitluck S."/>
            <person name="Pritham E.J."/>
            <person name="Rechtsteiner A."/>
            <person name="Rho M."/>
            <person name="Rogozin I.B."/>
            <person name="Sakarya O."/>
            <person name="Salamov A."/>
            <person name="Schaack S."/>
            <person name="Shapiro H."/>
            <person name="Shiga Y."/>
            <person name="Skalitzky C."/>
            <person name="Smith Z."/>
            <person name="Souvorov A."/>
            <person name="Sung W."/>
            <person name="Tang Z."/>
            <person name="Tsuchiya D."/>
            <person name="Tu H."/>
            <person name="Vos H."/>
            <person name="Wang M."/>
            <person name="Wolf Y.I."/>
            <person name="Yamagata H."/>
            <person name="Yamada T."/>
            <person name="Ye Y."/>
            <person name="Shaw J.R."/>
            <person name="Andrews J."/>
            <person name="Crease T.J."/>
            <person name="Tang H."/>
            <person name="Lucas S.M."/>
            <person name="Robertson H.M."/>
            <person name="Bork P."/>
            <person name="Koonin E.V."/>
            <person name="Zdobnov E.M."/>
            <person name="Grigoriev I.V."/>
            <person name="Lynch M."/>
            <person name="Boore J.L."/>
        </authorList>
    </citation>
    <scope>NUCLEOTIDE SEQUENCE [LARGE SCALE GENOMIC DNA]</scope>
</reference>